<dbReference type="KEGG" id="sauh:SU9_022210"/>
<evidence type="ECO:0000259" key="2">
    <source>
        <dbReference type="Pfam" id="PF08240"/>
    </source>
</evidence>
<keyword evidence="1" id="KW-0560">Oxidoreductase</keyword>
<gene>
    <name evidence="4" type="ORF">SU9_022210</name>
    <name evidence="3" type="ORF">SU9_09439</name>
</gene>
<dbReference type="PATRIC" id="fig|1160718.3.peg.1908"/>
<evidence type="ECO:0000313" key="4">
    <source>
        <dbReference type="EMBL" id="QTZ93821.1"/>
    </source>
</evidence>
<protein>
    <submittedName>
        <fullName evidence="3 4">Dehydrogenase</fullName>
    </submittedName>
</protein>
<dbReference type="PANTHER" id="PTHR43189:SF1">
    <property type="entry name" value="ZINC-TYPE ALCOHOL DEHYDROGENASE-LIKE PROTEIN C1198.01"/>
    <property type="match status" value="1"/>
</dbReference>
<dbReference type="OrthoDB" id="9797931at2"/>
<reference evidence="4" key="2">
    <citation type="submission" date="2021-04" db="EMBL/GenBank/DDBJ databases">
        <authorList>
            <person name="Wen M.-L."/>
            <person name="Han X.-L."/>
            <person name="Xiong J."/>
        </authorList>
    </citation>
    <scope>NUCLEOTIDE SEQUENCE</scope>
    <source>
        <strain evidence="4">AGR0001</strain>
    </source>
</reference>
<dbReference type="InterPro" id="IPR013154">
    <property type="entry name" value="ADH-like_N"/>
</dbReference>
<dbReference type="GO" id="GO:0016491">
    <property type="term" value="F:oxidoreductase activity"/>
    <property type="evidence" value="ECO:0007669"/>
    <property type="project" value="UniProtKB-KW"/>
</dbReference>
<dbReference type="AlphaFoldDB" id="J2K487"/>
<organism evidence="3">
    <name type="scientific">Streptomyces auratus AGR0001</name>
    <dbReference type="NCBI Taxonomy" id="1160718"/>
    <lineage>
        <taxon>Bacteria</taxon>
        <taxon>Bacillati</taxon>
        <taxon>Actinomycetota</taxon>
        <taxon>Actinomycetes</taxon>
        <taxon>Kitasatosporales</taxon>
        <taxon>Streptomycetaceae</taxon>
        <taxon>Streptomyces</taxon>
    </lineage>
</organism>
<dbReference type="Gene3D" id="3.90.180.10">
    <property type="entry name" value="Medium-chain alcohol dehydrogenases, catalytic domain"/>
    <property type="match status" value="1"/>
</dbReference>
<feature type="domain" description="Alcohol dehydrogenase-like N-terminal" evidence="2">
    <location>
        <begin position="34"/>
        <end position="120"/>
    </location>
</feature>
<keyword evidence="5" id="KW-1185">Reference proteome</keyword>
<dbReference type="Pfam" id="PF08240">
    <property type="entry name" value="ADH_N"/>
    <property type="match status" value="1"/>
</dbReference>
<dbReference type="RefSeq" id="WP_006603455.1">
    <property type="nucleotide sequence ID" value="NZ_CP072931.1"/>
</dbReference>
<dbReference type="PANTHER" id="PTHR43189">
    <property type="entry name" value="ZINC-TYPE ALCOHOL DEHYDROGENASE-LIKE PROTEIN C1198.01-RELATED"/>
    <property type="match status" value="1"/>
</dbReference>
<proteinExistence type="predicted"/>
<dbReference type="InterPro" id="IPR011032">
    <property type="entry name" value="GroES-like_sf"/>
</dbReference>
<evidence type="ECO:0000313" key="5">
    <source>
        <dbReference type="Proteomes" id="UP000009036"/>
    </source>
</evidence>
<dbReference type="eggNOG" id="COG1063">
    <property type="taxonomic scope" value="Bacteria"/>
</dbReference>
<reference evidence="3" key="1">
    <citation type="journal article" date="2012" name="J. Bacteriol.">
        <title>Genome Sequence of Streptomyces auratus Strain AGR0001, a Phoslactomycin-Producing Actinomycete.</title>
        <authorList>
            <person name="Han X."/>
            <person name="Li M."/>
            <person name="Ding Z."/>
            <person name="Zhao J."/>
            <person name="Ji K."/>
            <person name="Wen M."/>
            <person name="Lu T."/>
        </authorList>
    </citation>
    <scope>NUCLEOTIDE SEQUENCE [LARGE SCALE GENOMIC DNA]</scope>
    <source>
        <strain evidence="3">AGR0001</strain>
    </source>
</reference>
<evidence type="ECO:0000313" key="3">
    <source>
        <dbReference type="EMBL" id="EJJ07285.1"/>
    </source>
</evidence>
<dbReference type="SUPFAM" id="SSF50129">
    <property type="entry name" value="GroES-like"/>
    <property type="match status" value="1"/>
</dbReference>
<evidence type="ECO:0000256" key="1">
    <source>
        <dbReference type="ARBA" id="ARBA00023002"/>
    </source>
</evidence>
<dbReference type="EMBL" id="CP072931">
    <property type="protein sequence ID" value="QTZ93821.1"/>
    <property type="molecule type" value="Genomic_DNA"/>
</dbReference>
<accession>J2K487</accession>
<name>J2K487_9ACTN</name>
<dbReference type="EMBL" id="AJGV01000065">
    <property type="protein sequence ID" value="EJJ07285.1"/>
    <property type="molecule type" value="Genomic_DNA"/>
</dbReference>
<dbReference type="STRING" id="1160718.SU9_09439"/>
<sequence>MSATTHRALVRQRADSSGRTLVKVAEVPTPRLDPGDALLAPTVAGICGTDWQILGGMRDDPSPVLGHEGVASVVEPGKSGLPVGTAVTVNPTHPHDPSFLLGHNLPGLWAERIRIPATAVQAGLVIPVPADAGRPRVAALAEPLASALYGVRIARHTLRPAALVVWGDGIVGRLARDLWHAELPGLHSVLVGHGSDAIDPHAAELPRLLAGLPSPIVAVIATPRTGTREALTFLDRHVPGTLLVDVHAGVPSGPIRLTAGDIDVATIRAANCGGSPWPPRIEEFARSHGRLLLCGHRGVSGGHLREAIDLLHTAPDIGKGVLTHQVGLEEAADLINTVLTSSMRSTHGRRVLKAAIHIGSRL</sequence>
<dbReference type="HOGENOM" id="CLU_749682_0_0_11"/>
<dbReference type="Proteomes" id="UP000009036">
    <property type="component" value="Chromosome"/>
</dbReference>